<dbReference type="PATRIC" id="fig|45067.4.peg.150"/>
<dbReference type="Gene3D" id="3.50.50.60">
    <property type="entry name" value="FAD/NAD(P)-binding domain"/>
    <property type="match status" value="2"/>
</dbReference>
<dbReference type="RefSeq" id="WP_028374368.1">
    <property type="nucleotide sequence ID" value="NZ_CAAAJD010000007.1"/>
</dbReference>
<keyword evidence="1" id="KW-0560">Oxidoreductase</keyword>
<feature type="domain" description="FAD dependent oxidoreductase" evidence="2">
    <location>
        <begin position="4"/>
        <end position="392"/>
    </location>
</feature>
<dbReference type="EMBL" id="LNYI01000004">
    <property type="protein sequence ID" value="KTD25399.1"/>
    <property type="molecule type" value="Genomic_DNA"/>
</dbReference>
<dbReference type="Proteomes" id="UP000054869">
    <property type="component" value="Unassembled WGS sequence"/>
</dbReference>
<dbReference type="PANTHER" id="PTHR13847:SF289">
    <property type="entry name" value="GLYCINE OXIDASE"/>
    <property type="match status" value="1"/>
</dbReference>
<organism evidence="3 4">
    <name type="scientific">Legionella lansingensis</name>
    <dbReference type="NCBI Taxonomy" id="45067"/>
    <lineage>
        <taxon>Bacteria</taxon>
        <taxon>Pseudomonadati</taxon>
        <taxon>Pseudomonadota</taxon>
        <taxon>Gammaproteobacteria</taxon>
        <taxon>Legionellales</taxon>
        <taxon>Legionellaceae</taxon>
        <taxon>Legionella</taxon>
    </lineage>
</organism>
<accession>A0A0W0VYR8</accession>
<dbReference type="PANTHER" id="PTHR13847">
    <property type="entry name" value="SARCOSINE DEHYDROGENASE-RELATED"/>
    <property type="match status" value="1"/>
</dbReference>
<evidence type="ECO:0000313" key="4">
    <source>
        <dbReference type="Proteomes" id="UP000054869"/>
    </source>
</evidence>
<sequence length="412" mass="46621">MKFDLLVLGGGIVGVSVATHLQTRGRSVALIDLKRPGSETSYGNAGLIQREGVYPYAFPRDLPTLIRYALNRSPEVRYHLNSILKLSPFLWKYWINSHPLRHAKIARSYATLIEHSISEHHFMAEAAGSKHLLRPGGWLKVFRTRKKQDIETMFAEQCREEYGIKFEYLDSALLQKIEPDLDRSLLSAIRYTESETVSDPGALVTAYANHFERIGGRFFFGNADSLSERWTLKTDQSQIKGDAVVVTLGPWTDRLASRLGYRFPLAVKRGYHMHYATKPNTQLRHPVLDIDNGYVMAPMSRGIRLTTGAEFASRDSKKTPVQLNSVEPIARKLFPIAHRLEELPWMGSRPCTPDMLPIIGQAPRHRGLWFAFGHAHHGLTLGPITGRLLAEMITGEDLITDPQPFSPNRFRI</sequence>
<dbReference type="Gene3D" id="3.30.9.10">
    <property type="entry name" value="D-Amino Acid Oxidase, subunit A, domain 2"/>
    <property type="match status" value="1"/>
</dbReference>
<dbReference type="InterPro" id="IPR036188">
    <property type="entry name" value="FAD/NAD-bd_sf"/>
</dbReference>
<dbReference type="SUPFAM" id="SSF54373">
    <property type="entry name" value="FAD-linked reductases, C-terminal domain"/>
    <property type="match status" value="1"/>
</dbReference>
<protein>
    <submittedName>
        <fullName evidence="3">FAD dependent oxidoreductase</fullName>
    </submittedName>
</protein>
<evidence type="ECO:0000256" key="1">
    <source>
        <dbReference type="ARBA" id="ARBA00023002"/>
    </source>
</evidence>
<name>A0A0W0VYR8_9GAMM</name>
<proteinExistence type="predicted"/>
<keyword evidence="4" id="KW-1185">Reference proteome</keyword>
<evidence type="ECO:0000313" key="3">
    <source>
        <dbReference type="EMBL" id="KTD25399.1"/>
    </source>
</evidence>
<reference evidence="3 4" key="1">
    <citation type="submission" date="2015-11" db="EMBL/GenBank/DDBJ databases">
        <title>Genomic analysis of 38 Legionella species identifies large and diverse effector repertoires.</title>
        <authorList>
            <person name="Burstein D."/>
            <person name="Amaro F."/>
            <person name="Zusman T."/>
            <person name="Lifshitz Z."/>
            <person name="Cohen O."/>
            <person name="Gilbert J.A."/>
            <person name="Pupko T."/>
            <person name="Shuman H.A."/>
            <person name="Segal G."/>
        </authorList>
    </citation>
    <scope>NUCLEOTIDE SEQUENCE [LARGE SCALE GENOMIC DNA]</scope>
    <source>
        <strain evidence="3 4">ATCC 49751</strain>
    </source>
</reference>
<dbReference type="eggNOG" id="COG0665">
    <property type="taxonomic scope" value="Bacteria"/>
</dbReference>
<dbReference type="SUPFAM" id="SSF51905">
    <property type="entry name" value="FAD/NAD(P)-binding domain"/>
    <property type="match status" value="1"/>
</dbReference>
<dbReference type="Pfam" id="PF01266">
    <property type="entry name" value="DAO"/>
    <property type="match status" value="1"/>
</dbReference>
<dbReference type="GO" id="GO:0005737">
    <property type="term" value="C:cytoplasm"/>
    <property type="evidence" value="ECO:0007669"/>
    <property type="project" value="TreeGrafter"/>
</dbReference>
<comment type="caution">
    <text evidence="3">The sequence shown here is derived from an EMBL/GenBank/DDBJ whole genome shotgun (WGS) entry which is preliminary data.</text>
</comment>
<dbReference type="AlphaFoldDB" id="A0A0W0VYR8"/>
<dbReference type="InterPro" id="IPR006076">
    <property type="entry name" value="FAD-dep_OxRdtase"/>
</dbReference>
<dbReference type="STRING" id="45067.Llan_0145"/>
<dbReference type="GO" id="GO:0016491">
    <property type="term" value="F:oxidoreductase activity"/>
    <property type="evidence" value="ECO:0007669"/>
    <property type="project" value="UniProtKB-KW"/>
</dbReference>
<evidence type="ECO:0000259" key="2">
    <source>
        <dbReference type="Pfam" id="PF01266"/>
    </source>
</evidence>
<dbReference type="OrthoDB" id="9805337at2"/>
<gene>
    <name evidence="3" type="ORF">Llan_0145</name>
</gene>